<keyword evidence="1" id="KW-0812">Transmembrane</keyword>
<gene>
    <name evidence="2" type="ORF">GAK35_01733</name>
</gene>
<proteinExistence type="predicted"/>
<dbReference type="EMBL" id="WNDX01000042">
    <property type="protein sequence ID" value="KAF1044530.1"/>
    <property type="molecule type" value="Genomic_DNA"/>
</dbReference>
<comment type="caution">
    <text evidence="2">The sequence shown here is derived from an EMBL/GenBank/DDBJ whole genome shotgun (WGS) entry which is preliminary data.</text>
</comment>
<feature type="transmembrane region" description="Helical" evidence="1">
    <location>
        <begin position="52"/>
        <end position="71"/>
    </location>
</feature>
<organism evidence="2 3">
    <name type="scientific">Herbaspirillum frisingense</name>
    <dbReference type="NCBI Taxonomy" id="92645"/>
    <lineage>
        <taxon>Bacteria</taxon>
        <taxon>Pseudomonadati</taxon>
        <taxon>Pseudomonadota</taxon>
        <taxon>Betaproteobacteria</taxon>
        <taxon>Burkholderiales</taxon>
        <taxon>Oxalobacteraceae</taxon>
        <taxon>Herbaspirillum</taxon>
    </lineage>
</organism>
<evidence type="ECO:0000256" key="1">
    <source>
        <dbReference type="SAM" id="Phobius"/>
    </source>
</evidence>
<keyword evidence="1" id="KW-0472">Membrane</keyword>
<dbReference type="Proteomes" id="UP000462435">
    <property type="component" value="Unassembled WGS sequence"/>
</dbReference>
<evidence type="ECO:0000313" key="3">
    <source>
        <dbReference type="Proteomes" id="UP000462435"/>
    </source>
</evidence>
<accession>A0A7V8FXL6</accession>
<feature type="transmembrane region" description="Helical" evidence="1">
    <location>
        <begin position="21"/>
        <end position="46"/>
    </location>
</feature>
<name>A0A7V8FXL6_9BURK</name>
<sequence>MDQDQMGPRRRFRLRFLVKAICVLLCVAVLGAAVMLLWNCVVPPIFPGAAEIGYWRALGLLVLCRILFGGFRGHHGGWHEKKRRMRARWESMTPEERERFQSRFRMFGRCRDREQ</sequence>
<evidence type="ECO:0000313" key="2">
    <source>
        <dbReference type="EMBL" id="KAF1044530.1"/>
    </source>
</evidence>
<reference evidence="3" key="1">
    <citation type="journal article" date="2020" name="MBio">
        <title>Horizontal gene transfer to a defensive symbiont with a reduced genome amongst a multipartite beetle microbiome.</title>
        <authorList>
            <person name="Waterworth S.C."/>
            <person name="Florez L.V."/>
            <person name="Rees E.R."/>
            <person name="Hertweck C."/>
            <person name="Kaltenpoth M."/>
            <person name="Kwan J.C."/>
        </authorList>
    </citation>
    <scope>NUCLEOTIDE SEQUENCE [LARGE SCALE GENOMIC DNA]</scope>
</reference>
<protein>
    <recommendedName>
        <fullName evidence="4">DUF3106 domain-containing protein</fullName>
    </recommendedName>
</protein>
<keyword evidence="1" id="KW-1133">Transmembrane helix</keyword>
<evidence type="ECO:0008006" key="4">
    <source>
        <dbReference type="Google" id="ProtNLM"/>
    </source>
</evidence>
<dbReference type="AlphaFoldDB" id="A0A7V8FXL6"/>